<evidence type="ECO:0000256" key="1">
    <source>
        <dbReference type="SAM" id="MobiDB-lite"/>
    </source>
</evidence>
<organism evidence="2">
    <name type="scientific">Nonomuraea gerenzanensis</name>
    <dbReference type="NCBI Taxonomy" id="93944"/>
    <lineage>
        <taxon>Bacteria</taxon>
        <taxon>Bacillati</taxon>
        <taxon>Actinomycetota</taxon>
        <taxon>Actinomycetes</taxon>
        <taxon>Streptosporangiales</taxon>
        <taxon>Streptosporangiaceae</taxon>
        <taxon>Nonomuraea</taxon>
    </lineage>
</organism>
<evidence type="ECO:0000313" key="2">
    <source>
        <dbReference type="EMBL" id="SBO97911.1"/>
    </source>
</evidence>
<protein>
    <submittedName>
        <fullName evidence="2">Uncharacterized protein</fullName>
    </submittedName>
</protein>
<proteinExistence type="predicted"/>
<sequence>MHKPMRGLMGGLMGGPVRGLMHGLMGGLMGGPVRGVARRRRCAAASEPPGWSAGPGGRGGGFRWC</sequence>
<gene>
    <name evidence="2" type="ORF">BN4615_P7427</name>
</gene>
<dbReference type="RefSeq" id="WP_225266644.1">
    <property type="nucleotide sequence ID" value="NZ_CP084058.1"/>
</dbReference>
<name>A0A1M4EFY5_9ACTN</name>
<dbReference type="EMBL" id="LT559118">
    <property type="protein sequence ID" value="SBO97911.1"/>
    <property type="molecule type" value="Genomic_DNA"/>
</dbReference>
<dbReference type="AlphaFoldDB" id="A0A1M4EFY5"/>
<accession>A0A1M4EFY5</accession>
<feature type="region of interest" description="Disordered" evidence="1">
    <location>
        <begin position="44"/>
        <end position="65"/>
    </location>
</feature>
<feature type="compositionally biased region" description="Gly residues" evidence="1">
    <location>
        <begin position="53"/>
        <end position="65"/>
    </location>
</feature>
<reference evidence="2" key="1">
    <citation type="submission" date="2016-04" db="EMBL/GenBank/DDBJ databases">
        <authorList>
            <person name="Evans L.H."/>
            <person name="Alamgir A."/>
            <person name="Owens N."/>
            <person name="Weber N.D."/>
            <person name="Virtaneva K."/>
            <person name="Barbian K."/>
            <person name="Babar A."/>
            <person name="Rosenke K."/>
        </authorList>
    </citation>
    <scope>NUCLEOTIDE SEQUENCE</scope>
    <source>
        <strain evidence="2">Nono1</strain>
    </source>
</reference>